<dbReference type="Gene3D" id="2.10.25.10">
    <property type="entry name" value="Laminin"/>
    <property type="match status" value="1"/>
</dbReference>
<keyword evidence="9" id="KW-1185">Reference proteome</keyword>
<evidence type="ECO:0000259" key="6">
    <source>
        <dbReference type="PROSITE" id="PS50184"/>
    </source>
</evidence>
<dbReference type="SUPFAM" id="SSF57567">
    <property type="entry name" value="Serine protease inhibitors"/>
    <property type="match status" value="1"/>
</dbReference>
<name>A0A7R9KLI6_9ACAR</name>
<dbReference type="Pfam" id="PF00093">
    <property type="entry name" value="VWC"/>
    <property type="match status" value="1"/>
</dbReference>
<keyword evidence="5" id="KW-1015">Disulfide bond</keyword>
<feature type="domain" description="VWFD" evidence="7">
    <location>
        <begin position="245"/>
        <end position="431"/>
    </location>
</feature>
<dbReference type="InterPro" id="IPR036084">
    <property type="entry name" value="Ser_inhib-like_sf"/>
</dbReference>
<dbReference type="SMART" id="SM00832">
    <property type="entry name" value="C8"/>
    <property type="match status" value="1"/>
</dbReference>
<evidence type="ECO:0000256" key="2">
    <source>
        <dbReference type="ARBA" id="ARBA00022525"/>
    </source>
</evidence>
<comment type="subcellular location">
    <subcellularLocation>
        <location evidence="1">Secreted</location>
    </subcellularLocation>
</comment>
<evidence type="ECO:0000259" key="7">
    <source>
        <dbReference type="PROSITE" id="PS51233"/>
    </source>
</evidence>
<protein>
    <recommendedName>
        <fullName evidence="10">BMP-binding endothelial regulator protein</fullName>
    </recommendedName>
</protein>
<dbReference type="InterPro" id="IPR001007">
    <property type="entry name" value="VWF_dom"/>
</dbReference>
<dbReference type="SUPFAM" id="SSF57603">
    <property type="entry name" value="FnI-like domain"/>
    <property type="match status" value="4"/>
</dbReference>
<dbReference type="Gene3D" id="6.20.200.20">
    <property type="match status" value="4"/>
</dbReference>
<dbReference type="EMBL" id="CAJPIZ010002209">
    <property type="protein sequence ID" value="CAG2104699.1"/>
    <property type="molecule type" value="Genomic_DNA"/>
</dbReference>
<organism evidence="8">
    <name type="scientific">Medioppia subpectinata</name>
    <dbReference type="NCBI Taxonomy" id="1979941"/>
    <lineage>
        <taxon>Eukaryota</taxon>
        <taxon>Metazoa</taxon>
        <taxon>Ecdysozoa</taxon>
        <taxon>Arthropoda</taxon>
        <taxon>Chelicerata</taxon>
        <taxon>Arachnida</taxon>
        <taxon>Acari</taxon>
        <taxon>Acariformes</taxon>
        <taxon>Sarcoptiformes</taxon>
        <taxon>Oribatida</taxon>
        <taxon>Brachypylina</taxon>
        <taxon>Oppioidea</taxon>
        <taxon>Oppiidae</taxon>
        <taxon>Medioppia</taxon>
    </lineage>
</organism>
<dbReference type="PANTHER" id="PTHR46698">
    <property type="entry name" value="CROSSVEINLESS 2"/>
    <property type="match status" value="1"/>
</dbReference>
<accession>A0A7R9KLI6</accession>
<dbReference type="OrthoDB" id="6019304at2759"/>
<dbReference type="AlphaFoldDB" id="A0A7R9KLI6"/>
<dbReference type="SMART" id="SM00214">
    <property type="entry name" value="VWC"/>
    <property type="match status" value="3"/>
</dbReference>
<dbReference type="SMART" id="SM00216">
    <property type="entry name" value="VWD"/>
    <property type="match status" value="1"/>
</dbReference>
<dbReference type="PROSITE" id="PS51233">
    <property type="entry name" value="VWFD"/>
    <property type="match status" value="1"/>
</dbReference>
<dbReference type="InterPro" id="IPR052424">
    <property type="entry name" value="Kielin_Chordin-BMP_Reg"/>
</dbReference>
<gene>
    <name evidence="8" type="ORF">OSB1V03_LOCUS4714</name>
</gene>
<evidence type="ECO:0000313" key="8">
    <source>
        <dbReference type="EMBL" id="CAD7624269.1"/>
    </source>
</evidence>
<keyword evidence="3" id="KW-0732">Signal</keyword>
<dbReference type="EMBL" id="OC856784">
    <property type="protein sequence ID" value="CAD7624269.1"/>
    <property type="molecule type" value="Genomic_DNA"/>
</dbReference>
<evidence type="ECO:0000256" key="4">
    <source>
        <dbReference type="ARBA" id="ARBA00022737"/>
    </source>
</evidence>
<dbReference type="InterPro" id="IPR002919">
    <property type="entry name" value="TIL_dom"/>
</dbReference>
<dbReference type="PANTHER" id="PTHR46698:SF4">
    <property type="entry name" value="CROSSVEINLESS 2"/>
    <property type="match status" value="1"/>
</dbReference>
<keyword evidence="2" id="KW-0964">Secreted</keyword>
<dbReference type="InterPro" id="IPR014853">
    <property type="entry name" value="VWF/SSPO/ZAN-like_Cys-rich_dom"/>
</dbReference>
<feature type="domain" description="VWFC" evidence="6">
    <location>
        <begin position="215"/>
        <end position="274"/>
    </location>
</feature>
<evidence type="ECO:0000256" key="3">
    <source>
        <dbReference type="ARBA" id="ARBA00022729"/>
    </source>
</evidence>
<dbReference type="PROSITE" id="PS01208">
    <property type="entry name" value="VWFC_1"/>
    <property type="match status" value="2"/>
</dbReference>
<dbReference type="Gene3D" id="2.10.70.10">
    <property type="entry name" value="Complement Module, domain 1"/>
    <property type="match status" value="1"/>
</dbReference>
<reference evidence="8" key="1">
    <citation type="submission" date="2020-11" db="EMBL/GenBank/DDBJ databases">
        <authorList>
            <person name="Tran Van P."/>
        </authorList>
    </citation>
    <scope>NUCLEOTIDE SEQUENCE</scope>
</reference>
<dbReference type="CDD" id="cd19941">
    <property type="entry name" value="TIL"/>
    <property type="match status" value="1"/>
</dbReference>
<sequence length="613" mass="68862">MANSDRYPNCDHINIGSRPDLRPVFGSALSCPNEGESVTVPLVYDNPCISCKCNNREVVCQREVCTNFNGCYLLYYEKNKTCCDVCKGCQYNGHYYKSGETFVDDNNLCTSFVCNSGVITEYNTYCHIPCDNPIEIAGQCCPSCEKCDPLKEGQPVANPYNTTDTCIGCECLRGHTVCSKHACPVLPCPESKWFTPPNQCCPICKSQRKVMDFEGNCIMKLSTHRDGQTYTYDHCTNCVCNATTNICQRKVCPPLSCSLTNQITELGECCPKCVETQETVTTCSYKGKEYKSGDNWKHNNCHKCSCLNGQISGTSVMIKIDDIKVRLGQAFRVTVGRKRVRLPHIRLGVLSIVRDSHKVTIRATIGLKVIWESGKSIEIIVPPEFKSRTCGLCGNYNNNPNDDFITKRGKIYTEVEKFTHSWKVGKNVICESAMKSTKALKEQMRCSFTDWEQRHNAINVCNILKSALFRQCHNSISITTFFGKCLSDVCSCHKNKICHCNAIQSYATQCQKLGHKSQHWKKSTLCEAMNCPSGSTFSTCTSACRRTCNHSHHNETNCRQRKCRPGCMCPIGQVWHNGVCIYKQLCPKHHNTTRQSIDTFHENTLKDEAIGGN</sequence>
<dbReference type="InterPro" id="IPR001846">
    <property type="entry name" value="VWF_type-D"/>
</dbReference>
<evidence type="ECO:0000256" key="5">
    <source>
        <dbReference type="ARBA" id="ARBA00023157"/>
    </source>
</evidence>
<dbReference type="Pfam" id="PF08742">
    <property type="entry name" value="C8"/>
    <property type="match status" value="1"/>
</dbReference>
<evidence type="ECO:0008006" key="10">
    <source>
        <dbReference type="Google" id="ProtNLM"/>
    </source>
</evidence>
<evidence type="ECO:0000313" key="9">
    <source>
        <dbReference type="Proteomes" id="UP000759131"/>
    </source>
</evidence>
<dbReference type="GO" id="GO:0005576">
    <property type="term" value="C:extracellular region"/>
    <property type="evidence" value="ECO:0007669"/>
    <property type="project" value="UniProtKB-SubCell"/>
</dbReference>
<evidence type="ECO:0000256" key="1">
    <source>
        <dbReference type="ARBA" id="ARBA00004613"/>
    </source>
</evidence>
<keyword evidence="4" id="KW-0677">Repeat</keyword>
<dbReference type="PROSITE" id="PS50184">
    <property type="entry name" value="VWFC_2"/>
    <property type="match status" value="1"/>
</dbReference>
<dbReference type="Proteomes" id="UP000759131">
    <property type="component" value="Unassembled WGS sequence"/>
</dbReference>
<proteinExistence type="predicted"/>
<dbReference type="Pfam" id="PF01826">
    <property type="entry name" value="TIL"/>
    <property type="match status" value="1"/>
</dbReference>
<dbReference type="Pfam" id="PF00094">
    <property type="entry name" value="VWD"/>
    <property type="match status" value="1"/>
</dbReference>